<dbReference type="RefSeq" id="WP_328733881.1">
    <property type="nucleotide sequence ID" value="NZ_CP108038.1"/>
</dbReference>
<reference evidence="1" key="1">
    <citation type="submission" date="2022-10" db="EMBL/GenBank/DDBJ databases">
        <title>The complete genomes of actinobacterial strains from the NBC collection.</title>
        <authorList>
            <person name="Joergensen T.S."/>
            <person name="Alvarez Arevalo M."/>
            <person name="Sterndorff E.B."/>
            <person name="Faurdal D."/>
            <person name="Vuksanovic O."/>
            <person name="Mourched A.-S."/>
            <person name="Charusanti P."/>
            <person name="Shaw S."/>
            <person name="Blin K."/>
            <person name="Weber T."/>
        </authorList>
    </citation>
    <scope>NUCLEOTIDE SEQUENCE</scope>
    <source>
        <strain evidence="1">NBC_00302</strain>
    </source>
</reference>
<protein>
    <submittedName>
        <fullName evidence="1">Acetate--CoA ligase family protein</fullName>
    </submittedName>
</protein>
<dbReference type="EMBL" id="CP108038">
    <property type="protein sequence ID" value="WUN84965.1"/>
    <property type="molecule type" value="Genomic_DNA"/>
</dbReference>
<dbReference type="InterPro" id="IPR013815">
    <property type="entry name" value="ATP_grasp_subdomain_1"/>
</dbReference>
<organism evidence="1 2">
    <name type="scientific">Streptomyces bobili</name>
    <dbReference type="NCBI Taxonomy" id="67280"/>
    <lineage>
        <taxon>Bacteria</taxon>
        <taxon>Bacillati</taxon>
        <taxon>Actinomycetota</taxon>
        <taxon>Actinomycetes</taxon>
        <taxon>Kitasatosporales</taxon>
        <taxon>Streptomycetaceae</taxon>
        <taxon>Streptomyces</taxon>
    </lineage>
</organism>
<accession>A0ABZ1QR04</accession>
<dbReference type="PANTHER" id="PTHR42793:SF1">
    <property type="entry name" value="PEPTIDYL-LYSINE N-ACETYLTRANSFERASE PATZ"/>
    <property type="match status" value="1"/>
</dbReference>
<dbReference type="GO" id="GO:0016874">
    <property type="term" value="F:ligase activity"/>
    <property type="evidence" value="ECO:0007669"/>
    <property type="project" value="UniProtKB-KW"/>
</dbReference>
<dbReference type="PANTHER" id="PTHR42793">
    <property type="entry name" value="COA BINDING DOMAIN CONTAINING PROTEIN"/>
    <property type="match status" value="1"/>
</dbReference>
<proteinExistence type="predicted"/>
<dbReference type="Gene3D" id="3.30.1490.20">
    <property type="entry name" value="ATP-grasp fold, A domain"/>
    <property type="match status" value="1"/>
</dbReference>
<dbReference type="Proteomes" id="UP001432071">
    <property type="component" value="Chromosome"/>
</dbReference>
<dbReference type="SUPFAM" id="SSF56059">
    <property type="entry name" value="Glutathione synthetase ATP-binding domain-like"/>
    <property type="match status" value="1"/>
</dbReference>
<keyword evidence="2" id="KW-1185">Reference proteome</keyword>
<dbReference type="GeneID" id="93759748"/>
<gene>
    <name evidence="1" type="ORF">OHT53_02255</name>
</gene>
<sequence length="285" mass="30913">MTDGERGRPVVHVLLADGTIPTLGQVDSARGHAVAETYLTAHADGGWLDSRTCAELLACYGIPQLPWAWAETEADAVLAAERLRGADGRVVLKAHWPGLLHKSEQRAVHLDMQSDAQVRAAFRDFETRFAGLMRGVVVQPLAASGTELFAGVVQDQVFGPLVLFGLGRHRDQGPRRPCRTARAADRPRRARPHHRTALASLLFGTHEGEPVDLEGLEQLLLRLSRMASDPPQLAEADFNPVLATPGEVTVLDACVRLLPRRVPGPLLASTSLRRKGDQAVVDKLA</sequence>
<name>A0ABZ1QR04_9ACTN</name>
<evidence type="ECO:0000313" key="1">
    <source>
        <dbReference type="EMBL" id="WUN84965.1"/>
    </source>
</evidence>
<dbReference type="Pfam" id="PF13549">
    <property type="entry name" value="ATP-grasp_5"/>
    <property type="match status" value="1"/>
</dbReference>
<dbReference type="Gene3D" id="3.30.470.20">
    <property type="entry name" value="ATP-grasp fold, B domain"/>
    <property type="match status" value="1"/>
</dbReference>
<keyword evidence="1" id="KW-0436">Ligase</keyword>
<evidence type="ECO:0000313" key="2">
    <source>
        <dbReference type="Proteomes" id="UP001432071"/>
    </source>
</evidence>